<sequence length="282" mass="30858">MEVNSNIDPANIASVSGFYGPGAWSAWISSLASAWYTIITRPDASGSSDIVVTLLYTNWAAVDLLVKITSKPENASYAAVAAATTITLWGSVHVIMQIAVCVTIIPAIEPPRRRLLLCVVGSFIPFLASVWATWDTLIAYNTTAPPSTSPSQSSDSDFWYSDFDDGYWTTCGFMFHGLILTLVCNHLWLVKPGFRALICSWCFIGSFALTVYIGYQSSPGFIKPCAPQSIHEPDQAFALLCGLAALVYQVGPDAWHRIKDKWHGRAEYRFEMLGVANPDDAV</sequence>
<dbReference type="EMBL" id="RZGK01000017">
    <property type="protein sequence ID" value="KAF9692901.1"/>
    <property type="molecule type" value="Genomic_DNA"/>
</dbReference>
<reference evidence="2" key="2">
    <citation type="submission" date="2020-09" db="EMBL/GenBank/DDBJ databases">
        <title>Reference genome assembly for Australian Ascochyta lentis isolate Al4.</title>
        <authorList>
            <person name="Lee R.C."/>
            <person name="Farfan-Caceres L.M."/>
            <person name="Debler J.W."/>
            <person name="Williams A.H."/>
            <person name="Henares B.M."/>
        </authorList>
    </citation>
    <scope>NUCLEOTIDE SEQUENCE</scope>
    <source>
        <strain evidence="2">Al4</strain>
    </source>
</reference>
<feature type="transmembrane region" description="Helical" evidence="1">
    <location>
        <begin position="75"/>
        <end position="108"/>
    </location>
</feature>
<comment type="caution">
    <text evidence="2">The sequence shown here is derived from an EMBL/GenBank/DDBJ whole genome shotgun (WGS) entry which is preliminary data.</text>
</comment>
<name>A0A8H7MC28_9PLEO</name>
<proteinExistence type="predicted"/>
<keyword evidence="1" id="KW-0472">Membrane</keyword>
<feature type="transmembrane region" description="Helical" evidence="1">
    <location>
        <begin position="167"/>
        <end position="189"/>
    </location>
</feature>
<evidence type="ECO:0000256" key="1">
    <source>
        <dbReference type="SAM" id="Phobius"/>
    </source>
</evidence>
<gene>
    <name evidence="2" type="ORF">EKO04_009036</name>
</gene>
<protein>
    <submittedName>
        <fullName evidence="2">Uncharacterized protein</fullName>
    </submittedName>
</protein>
<keyword evidence="1" id="KW-0812">Transmembrane</keyword>
<dbReference type="AlphaFoldDB" id="A0A8H7MC28"/>
<keyword evidence="1" id="KW-1133">Transmembrane helix</keyword>
<reference evidence="2" key="1">
    <citation type="submission" date="2018-12" db="EMBL/GenBank/DDBJ databases">
        <authorList>
            <person name="Syme R.A."/>
            <person name="Farfan-Caceres L."/>
            <person name="Lichtenzveig J."/>
        </authorList>
    </citation>
    <scope>NUCLEOTIDE SEQUENCE</scope>
    <source>
        <strain evidence="2">Al4</strain>
    </source>
</reference>
<organism evidence="2 3">
    <name type="scientific">Ascochyta lentis</name>
    <dbReference type="NCBI Taxonomy" id="205686"/>
    <lineage>
        <taxon>Eukaryota</taxon>
        <taxon>Fungi</taxon>
        <taxon>Dikarya</taxon>
        <taxon>Ascomycota</taxon>
        <taxon>Pezizomycotina</taxon>
        <taxon>Dothideomycetes</taxon>
        <taxon>Pleosporomycetidae</taxon>
        <taxon>Pleosporales</taxon>
        <taxon>Pleosporineae</taxon>
        <taxon>Didymellaceae</taxon>
        <taxon>Ascochyta</taxon>
    </lineage>
</organism>
<keyword evidence="3" id="KW-1185">Reference proteome</keyword>
<evidence type="ECO:0000313" key="3">
    <source>
        <dbReference type="Proteomes" id="UP000651452"/>
    </source>
</evidence>
<feature type="transmembrane region" description="Helical" evidence="1">
    <location>
        <begin position="50"/>
        <end position="69"/>
    </location>
</feature>
<accession>A0A8H7MC28</accession>
<feature type="transmembrane region" description="Helical" evidence="1">
    <location>
        <begin position="115"/>
        <end position="134"/>
    </location>
</feature>
<evidence type="ECO:0000313" key="2">
    <source>
        <dbReference type="EMBL" id="KAF9692901.1"/>
    </source>
</evidence>
<feature type="transmembrane region" description="Helical" evidence="1">
    <location>
        <begin position="18"/>
        <end position="38"/>
    </location>
</feature>
<dbReference type="OrthoDB" id="3550824at2759"/>
<feature type="transmembrane region" description="Helical" evidence="1">
    <location>
        <begin position="235"/>
        <end position="255"/>
    </location>
</feature>
<feature type="transmembrane region" description="Helical" evidence="1">
    <location>
        <begin position="196"/>
        <end position="215"/>
    </location>
</feature>
<dbReference type="Proteomes" id="UP000651452">
    <property type="component" value="Unassembled WGS sequence"/>
</dbReference>